<reference evidence="1" key="2">
    <citation type="journal article" date="2024" name="Plant">
        <title>Genomic evolution and insights into agronomic trait innovations of Sesamum species.</title>
        <authorList>
            <person name="Miao H."/>
            <person name="Wang L."/>
            <person name="Qu L."/>
            <person name="Liu H."/>
            <person name="Sun Y."/>
            <person name="Le M."/>
            <person name="Wang Q."/>
            <person name="Wei S."/>
            <person name="Zheng Y."/>
            <person name="Lin W."/>
            <person name="Duan Y."/>
            <person name="Cao H."/>
            <person name="Xiong S."/>
            <person name="Wang X."/>
            <person name="Wei L."/>
            <person name="Li C."/>
            <person name="Ma Q."/>
            <person name="Ju M."/>
            <person name="Zhao R."/>
            <person name="Li G."/>
            <person name="Mu C."/>
            <person name="Tian Q."/>
            <person name="Mei H."/>
            <person name="Zhang T."/>
            <person name="Gao T."/>
            <person name="Zhang H."/>
        </authorList>
    </citation>
    <scope>NUCLEOTIDE SEQUENCE</scope>
    <source>
        <strain evidence="1">KEN1</strain>
    </source>
</reference>
<dbReference type="AlphaFoldDB" id="A0AAW2WAA7"/>
<evidence type="ECO:0000313" key="1">
    <source>
        <dbReference type="EMBL" id="KAL0438654.1"/>
    </source>
</evidence>
<proteinExistence type="predicted"/>
<reference evidence="1" key="1">
    <citation type="submission" date="2020-06" db="EMBL/GenBank/DDBJ databases">
        <authorList>
            <person name="Li T."/>
            <person name="Hu X."/>
            <person name="Zhang T."/>
            <person name="Song X."/>
            <person name="Zhang H."/>
            <person name="Dai N."/>
            <person name="Sheng W."/>
            <person name="Hou X."/>
            <person name="Wei L."/>
        </authorList>
    </citation>
    <scope>NUCLEOTIDE SEQUENCE</scope>
    <source>
        <strain evidence="1">KEN1</strain>
        <tissue evidence="1">Leaf</tissue>
    </source>
</reference>
<organism evidence="1">
    <name type="scientific">Sesamum latifolium</name>
    <dbReference type="NCBI Taxonomy" id="2727402"/>
    <lineage>
        <taxon>Eukaryota</taxon>
        <taxon>Viridiplantae</taxon>
        <taxon>Streptophyta</taxon>
        <taxon>Embryophyta</taxon>
        <taxon>Tracheophyta</taxon>
        <taxon>Spermatophyta</taxon>
        <taxon>Magnoliopsida</taxon>
        <taxon>eudicotyledons</taxon>
        <taxon>Gunneridae</taxon>
        <taxon>Pentapetalae</taxon>
        <taxon>asterids</taxon>
        <taxon>lamiids</taxon>
        <taxon>Lamiales</taxon>
        <taxon>Pedaliaceae</taxon>
        <taxon>Sesamum</taxon>
    </lineage>
</organism>
<name>A0AAW2WAA7_9LAMI</name>
<sequence length="108" mass="11136">MGVPIGLKNLGEMNEVGVHDLAVPEPASFAAPLGDLCPEGVSISGVEARGVAGIDISSVSGLSSITQFACQITDEMAKKGSLLRGLWLKSGHNCRYVNVNVNVSVGVK</sequence>
<protein>
    <submittedName>
        <fullName evidence="1">Uncharacterized protein</fullName>
    </submittedName>
</protein>
<gene>
    <name evidence="1" type="ORF">Slati_2348400</name>
</gene>
<accession>A0AAW2WAA7</accession>
<dbReference type="EMBL" id="JACGWN010000008">
    <property type="protein sequence ID" value="KAL0438654.1"/>
    <property type="molecule type" value="Genomic_DNA"/>
</dbReference>
<comment type="caution">
    <text evidence="1">The sequence shown here is derived from an EMBL/GenBank/DDBJ whole genome shotgun (WGS) entry which is preliminary data.</text>
</comment>